<feature type="region of interest" description="Disordered" evidence="1">
    <location>
        <begin position="369"/>
        <end position="392"/>
    </location>
</feature>
<sequence>MIKVIVIVIVIVIVNVIVAVSRAPGPLRSAPGRAAVVAQSLQEPRTLDNYRELFGRGNRSGYLEINRVMRGSSPHASQWRRKYVELEDGVVYASDERDHAQERLVTIKEVTSVKTARSLESDTIISLSTPKECFYLHTADDAEMKDWLLSFHTTVINVLLVSNGSTRHVVAGRSQSGDMDDQPMLYASLDGNGSMGLARYGNSDGLRAWGGAGVAGSLPQPSGGPPFVTGLPTVDQLPGQTLHKSATRDFSVPHSGPPRAEMPRRVDKKEEEQAKASESAGAREKSSLASLLSSMSVSASGGGGVKSKYVPPHLRNKGNGNGGGGDLPPPEVHPYMSGDEDALGMFAMEGSGSRDQVEARGFEDESLATGTEQHAGGSENGKDNDESDGLHSNKAESQFFGRSAEQGCRATMEDFDVALPRLEEDKPLGFFAVYDGHCGTRVAELASQQLHKYAQEHEAIFEDWPRGARTATFDAFARLEREFFELATSREHPLRDGSCAIVLLVHYPETDSMRADGVAVANLGDSRAVLFNEGYVSDLSVEHSPARPDERARIEGVGGWVTVEREMLIEKLHRVDLDDPDIRERVKRRFNYVETSRVNGELAVSRALGDVDYKKPAQDEYQWFFPSTHEAAGKPSFVFGDDLVNSIPEWKHVELEAHASELGTSGTNALPLSEDLAQGPFVVLACDGLWDAITSEEAIEYCRT</sequence>
<comment type="caution">
    <text evidence="4">The sequence shown here is derived from an EMBL/GenBank/DDBJ whole genome shotgun (WGS) entry which is preliminary data.</text>
</comment>
<gene>
    <name evidence="4" type="ORF">FCC1311_004652</name>
</gene>
<reference evidence="4 5" key="1">
    <citation type="submission" date="2017-12" db="EMBL/GenBank/DDBJ databases">
        <title>Sequencing, de novo assembly and annotation of complete genome of a new Thraustochytrid species, strain FCC1311.</title>
        <authorList>
            <person name="Sedici K."/>
            <person name="Godart F."/>
            <person name="Aiese Cigliano R."/>
            <person name="Sanseverino W."/>
            <person name="Barakat M."/>
            <person name="Ortet P."/>
            <person name="Marechal E."/>
            <person name="Cagnac O."/>
            <person name="Amato A."/>
        </authorList>
    </citation>
    <scope>NUCLEOTIDE SEQUENCE [LARGE SCALE GENOMIC DNA]</scope>
</reference>
<dbReference type="SUPFAM" id="SSF81606">
    <property type="entry name" value="PP2C-like"/>
    <property type="match status" value="1"/>
</dbReference>
<protein>
    <submittedName>
        <fullName evidence="4">Protein phosphatase 1B</fullName>
    </submittedName>
</protein>
<dbReference type="InterPro" id="IPR015655">
    <property type="entry name" value="PP2C"/>
</dbReference>
<dbReference type="Proteomes" id="UP000241890">
    <property type="component" value="Unassembled WGS sequence"/>
</dbReference>
<name>A0A2R5FZQ5_9STRA</name>
<dbReference type="SMART" id="SM00332">
    <property type="entry name" value="PP2Cc"/>
    <property type="match status" value="1"/>
</dbReference>
<feature type="domain" description="PH" evidence="2">
    <location>
        <begin position="56"/>
        <end position="156"/>
    </location>
</feature>
<dbReference type="InParanoid" id="A0A2R5FZQ5"/>
<feature type="compositionally biased region" description="Low complexity" evidence="1">
    <location>
        <begin position="287"/>
        <end position="299"/>
    </location>
</feature>
<dbReference type="SUPFAM" id="SSF50729">
    <property type="entry name" value="PH domain-like"/>
    <property type="match status" value="1"/>
</dbReference>
<evidence type="ECO:0000256" key="1">
    <source>
        <dbReference type="SAM" id="MobiDB-lite"/>
    </source>
</evidence>
<dbReference type="GO" id="GO:0004722">
    <property type="term" value="F:protein serine/threonine phosphatase activity"/>
    <property type="evidence" value="ECO:0007669"/>
    <property type="project" value="InterPro"/>
</dbReference>
<keyword evidence="5" id="KW-1185">Reference proteome</keyword>
<dbReference type="InterPro" id="IPR011993">
    <property type="entry name" value="PH-like_dom_sf"/>
</dbReference>
<dbReference type="Gene3D" id="3.60.40.10">
    <property type="entry name" value="PPM-type phosphatase domain"/>
    <property type="match status" value="1"/>
</dbReference>
<feature type="region of interest" description="Disordered" evidence="1">
    <location>
        <begin position="244"/>
        <end position="338"/>
    </location>
</feature>
<proteinExistence type="predicted"/>
<dbReference type="Pfam" id="PF00481">
    <property type="entry name" value="PP2C"/>
    <property type="match status" value="2"/>
</dbReference>
<dbReference type="Pfam" id="PF00169">
    <property type="entry name" value="PH"/>
    <property type="match status" value="1"/>
</dbReference>
<dbReference type="PANTHER" id="PTHR13832:SF699">
    <property type="entry name" value="INTEGRIN-LINKED KINASE-ASSOCIATED SERINE_THREONINE PHOSPHATASE 2C"/>
    <property type="match status" value="1"/>
</dbReference>
<dbReference type="OrthoDB" id="10264738at2759"/>
<evidence type="ECO:0000313" key="5">
    <source>
        <dbReference type="Proteomes" id="UP000241890"/>
    </source>
</evidence>
<dbReference type="AlphaFoldDB" id="A0A2R5FZQ5"/>
<dbReference type="SMART" id="SM00233">
    <property type="entry name" value="PH"/>
    <property type="match status" value="1"/>
</dbReference>
<evidence type="ECO:0000259" key="3">
    <source>
        <dbReference type="PROSITE" id="PS51746"/>
    </source>
</evidence>
<dbReference type="Gene3D" id="2.30.29.30">
    <property type="entry name" value="Pleckstrin-homology domain (PH domain)/Phosphotyrosine-binding domain (PTB)"/>
    <property type="match status" value="1"/>
</dbReference>
<dbReference type="InterPro" id="IPR036457">
    <property type="entry name" value="PPM-type-like_dom_sf"/>
</dbReference>
<evidence type="ECO:0000313" key="4">
    <source>
        <dbReference type="EMBL" id="GBG24247.1"/>
    </source>
</evidence>
<dbReference type="InterPro" id="IPR001932">
    <property type="entry name" value="PPM-type_phosphatase-like_dom"/>
</dbReference>
<feature type="compositionally biased region" description="Basic and acidic residues" evidence="1">
    <location>
        <begin position="380"/>
        <end position="392"/>
    </location>
</feature>
<dbReference type="PROSITE" id="PS51746">
    <property type="entry name" value="PPM_2"/>
    <property type="match status" value="1"/>
</dbReference>
<dbReference type="PROSITE" id="PS50003">
    <property type="entry name" value="PH_DOMAIN"/>
    <property type="match status" value="1"/>
</dbReference>
<dbReference type="PANTHER" id="PTHR13832">
    <property type="entry name" value="PROTEIN PHOSPHATASE 2C"/>
    <property type="match status" value="1"/>
</dbReference>
<accession>A0A2R5FZQ5</accession>
<feature type="compositionally biased region" description="Basic and acidic residues" evidence="1">
    <location>
        <begin position="261"/>
        <end position="286"/>
    </location>
</feature>
<dbReference type="EMBL" id="BEYU01000005">
    <property type="protein sequence ID" value="GBG24247.1"/>
    <property type="molecule type" value="Genomic_DNA"/>
</dbReference>
<evidence type="ECO:0000259" key="2">
    <source>
        <dbReference type="PROSITE" id="PS50003"/>
    </source>
</evidence>
<feature type="domain" description="PPM-type phosphatase" evidence="3">
    <location>
        <begin position="399"/>
        <end position="704"/>
    </location>
</feature>
<organism evidence="4 5">
    <name type="scientific">Hondaea fermentalgiana</name>
    <dbReference type="NCBI Taxonomy" id="2315210"/>
    <lineage>
        <taxon>Eukaryota</taxon>
        <taxon>Sar</taxon>
        <taxon>Stramenopiles</taxon>
        <taxon>Bigyra</taxon>
        <taxon>Labyrinthulomycetes</taxon>
        <taxon>Thraustochytrida</taxon>
        <taxon>Thraustochytriidae</taxon>
        <taxon>Hondaea</taxon>
    </lineage>
</organism>
<dbReference type="InterPro" id="IPR001849">
    <property type="entry name" value="PH_domain"/>
</dbReference>
<dbReference type="CDD" id="cd00143">
    <property type="entry name" value="PP2Cc"/>
    <property type="match status" value="1"/>
</dbReference>